<keyword evidence="3" id="KW-0132">Cell division</keyword>
<dbReference type="InterPro" id="IPR008672">
    <property type="entry name" value="Mad1"/>
</dbReference>
<evidence type="ECO:0000256" key="3">
    <source>
        <dbReference type="ARBA" id="ARBA00022618"/>
    </source>
</evidence>
<feature type="non-terminal residue" evidence="8">
    <location>
        <position position="144"/>
    </location>
</feature>
<keyword evidence="4" id="KW-0498">Mitosis</keyword>
<dbReference type="EMBL" id="NDHI03003553">
    <property type="protein sequence ID" value="PNJ23310.1"/>
    <property type="molecule type" value="Genomic_DNA"/>
</dbReference>
<evidence type="ECO:0000256" key="7">
    <source>
        <dbReference type="SAM" id="Coils"/>
    </source>
</evidence>
<dbReference type="GO" id="GO:0072686">
    <property type="term" value="C:mitotic spindle"/>
    <property type="evidence" value="ECO:0007669"/>
    <property type="project" value="TreeGrafter"/>
</dbReference>
<dbReference type="PANTHER" id="PTHR23168">
    <property type="entry name" value="MITOTIC SPINDLE ASSEMBLY CHECKPOINT PROTEIN MAD1 MITOTIC ARREST DEFICIENT-LIKE PROTEIN 1"/>
    <property type="match status" value="1"/>
</dbReference>
<proteinExistence type="inferred from homology"/>
<name>A0A2J8SRB1_PONAB</name>
<dbReference type="AlphaFoldDB" id="A0A2J8SRB1"/>
<comment type="subcellular location">
    <subcellularLocation>
        <location evidence="1">Nucleus</location>
    </subcellularLocation>
</comment>
<accession>A0A2J8SRB1</accession>
<evidence type="ECO:0000256" key="2">
    <source>
        <dbReference type="ARBA" id="ARBA00008029"/>
    </source>
</evidence>
<gene>
    <name evidence="8" type="ORF">CR201_G0041004</name>
</gene>
<dbReference type="PANTHER" id="PTHR23168:SF0">
    <property type="entry name" value="MITOTIC SPINDLE ASSEMBLY CHECKPOINT PROTEIN MAD1"/>
    <property type="match status" value="1"/>
</dbReference>
<dbReference type="Pfam" id="PF05557">
    <property type="entry name" value="MAD"/>
    <property type="match status" value="1"/>
</dbReference>
<evidence type="ECO:0000256" key="1">
    <source>
        <dbReference type="ARBA" id="ARBA00004123"/>
    </source>
</evidence>
<sequence>MEDLGENTTVLSTLRSLNNFISQRVEGGSGLDVSTSAPGSLQMQYQQSMQREVDRNQELLTRIRQLQEREAGAEEKMQEQLERNRQCQQNLDAASKRLREKEDSLAQAGETINALKGRVSELQWSVMDQEMRMKRLQSEKQELQ</sequence>
<comment type="similarity">
    <text evidence="2">Belongs to the MAD1 family.</text>
</comment>
<keyword evidence="6" id="KW-0131">Cell cycle</keyword>
<dbReference type="GO" id="GO:0051301">
    <property type="term" value="P:cell division"/>
    <property type="evidence" value="ECO:0007669"/>
    <property type="project" value="UniProtKB-KW"/>
</dbReference>
<evidence type="ECO:0000256" key="5">
    <source>
        <dbReference type="ARBA" id="ARBA00023242"/>
    </source>
</evidence>
<comment type="caution">
    <text evidence="8">The sequence shown here is derived from an EMBL/GenBank/DDBJ whole genome shotgun (WGS) entry which is preliminary data.</text>
</comment>
<dbReference type="GO" id="GO:0005635">
    <property type="term" value="C:nuclear envelope"/>
    <property type="evidence" value="ECO:0007669"/>
    <property type="project" value="TreeGrafter"/>
</dbReference>
<reference evidence="8" key="1">
    <citation type="submission" date="2017-12" db="EMBL/GenBank/DDBJ databases">
        <title>High-resolution comparative analysis of great ape genomes.</title>
        <authorList>
            <person name="Pollen A."/>
            <person name="Hastie A."/>
            <person name="Hormozdiari F."/>
            <person name="Dougherty M."/>
            <person name="Liu R."/>
            <person name="Chaisson M."/>
            <person name="Hoppe E."/>
            <person name="Hill C."/>
            <person name="Pang A."/>
            <person name="Hillier L."/>
            <person name="Baker C."/>
            <person name="Armstrong J."/>
            <person name="Shendure J."/>
            <person name="Paten B."/>
            <person name="Wilson R."/>
            <person name="Chao H."/>
            <person name="Schneider V."/>
            <person name="Ventura M."/>
            <person name="Kronenberg Z."/>
            <person name="Murali S."/>
            <person name="Gordon D."/>
            <person name="Cantsilieris S."/>
            <person name="Munson K."/>
            <person name="Nelson B."/>
            <person name="Raja A."/>
            <person name="Underwood J."/>
            <person name="Diekhans M."/>
            <person name="Fiddes I."/>
            <person name="Haussler D."/>
            <person name="Eichler E."/>
        </authorList>
    </citation>
    <scope>NUCLEOTIDE SEQUENCE [LARGE SCALE GENOMIC DNA]</scope>
    <source>
        <strain evidence="8">Susie</strain>
    </source>
</reference>
<evidence type="ECO:0000313" key="8">
    <source>
        <dbReference type="EMBL" id="PNJ23310.1"/>
    </source>
</evidence>
<dbReference type="GO" id="GO:0007094">
    <property type="term" value="P:mitotic spindle assembly checkpoint signaling"/>
    <property type="evidence" value="ECO:0007669"/>
    <property type="project" value="InterPro"/>
</dbReference>
<protein>
    <submittedName>
        <fullName evidence="8">MAD1L1 isoform 22</fullName>
    </submittedName>
</protein>
<dbReference type="GO" id="GO:0000776">
    <property type="term" value="C:kinetochore"/>
    <property type="evidence" value="ECO:0007669"/>
    <property type="project" value="TreeGrafter"/>
</dbReference>
<keyword evidence="7" id="KW-0175">Coiled coil</keyword>
<evidence type="ECO:0000256" key="4">
    <source>
        <dbReference type="ARBA" id="ARBA00022776"/>
    </source>
</evidence>
<feature type="coiled-coil region" evidence="7">
    <location>
        <begin position="49"/>
        <end position="118"/>
    </location>
</feature>
<organism evidence="8">
    <name type="scientific">Pongo abelii</name>
    <name type="common">Sumatran orangutan</name>
    <name type="synonym">Pongo pygmaeus abelii</name>
    <dbReference type="NCBI Taxonomy" id="9601"/>
    <lineage>
        <taxon>Eukaryota</taxon>
        <taxon>Metazoa</taxon>
        <taxon>Chordata</taxon>
        <taxon>Craniata</taxon>
        <taxon>Vertebrata</taxon>
        <taxon>Euteleostomi</taxon>
        <taxon>Mammalia</taxon>
        <taxon>Eutheria</taxon>
        <taxon>Euarchontoglires</taxon>
        <taxon>Primates</taxon>
        <taxon>Haplorrhini</taxon>
        <taxon>Catarrhini</taxon>
        <taxon>Hominidae</taxon>
        <taxon>Pongo</taxon>
    </lineage>
</organism>
<dbReference type="GO" id="GO:0051315">
    <property type="term" value="P:attachment of mitotic spindle microtubules to kinetochore"/>
    <property type="evidence" value="ECO:0007669"/>
    <property type="project" value="TreeGrafter"/>
</dbReference>
<keyword evidence="5" id="KW-0539">Nucleus</keyword>
<evidence type="ECO:0000256" key="6">
    <source>
        <dbReference type="ARBA" id="ARBA00023306"/>
    </source>
</evidence>